<sequence>MDMVFNYLPDVFCYQSVRNHNYGNSWLNETTNEGNIASADHNRTKKTPRDSCKDPKVSCPICEERQRRPLATYIRTKSRQDRKEDQSIPEDDGENVEAAASDNGQKSEARVTPQQTPAAK</sequence>
<feature type="region of interest" description="Disordered" evidence="1">
    <location>
        <begin position="30"/>
        <end position="57"/>
    </location>
</feature>
<accession>R4UN38</accession>
<evidence type="ECO:0000313" key="2">
    <source>
        <dbReference type="EMBL" id="AGM32550.1"/>
    </source>
</evidence>
<evidence type="ECO:0000256" key="1">
    <source>
        <dbReference type="SAM" id="MobiDB-lite"/>
    </source>
</evidence>
<dbReference type="AlphaFoldDB" id="R4UN38"/>
<feature type="compositionally biased region" description="Polar residues" evidence="1">
    <location>
        <begin position="102"/>
        <end position="120"/>
    </location>
</feature>
<name>R4UN38_COPFO</name>
<reference evidence="2" key="1">
    <citation type="submission" date="2013-03" db="EMBL/GenBank/DDBJ databases">
        <title>Immune-Related transcriptome of Coptotermes formosanus Shiraki workers: the defense mechanism.</title>
        <authorList>
            <person name="Hussain A."/>
            <person name="Li Y.F."/>
            <person name="Wen S.Y."/>
        </authorList>
    </citation>
    <scope>NUCLEOTIDE SEQUENCE</scope>
</reference>
<feature type="region of interest" description="Disordered" evidence="1">
    <location>
        <begin position="70"/>
        <end position="120"/>
    </location>
</feature>
<organism evidence="2">
    <name type="scientific">Coptotermes formosanus</name>
    <name type="common">Formosan subterranean termite</name>
    <dbReference type="NCBI Taxonomy" id="36987"/>
    <lineage>
        <taxon>Eukaryota</taxon>
        <taxon>Metazoa</taxon>
        <taxon>Ecdysozoa</taxon>
        <taxon>Arthropoda</taxon>
        <taxon>Hexapoda</taxon>
        <taxon>Insecta</taxon>
        <taxon>Pterygota</taxon>
        <taxon>Neoptera</taxon>
        <taxon>Polyneoptera</taxon>
        <taxon>Dictyoptera</taxon>
        <taxon>Blattodea</taxon>
        <taxon>Blattoidea</taxon>
        <taxon>Termitoidae</taxon>
        <taxon>Rhinotermitidae</taxon>
        <taxon>Coptotermes</taxon>
    </lineage>
</organism>
<feature type="compositionally biased region" description="Basic and acidic residues" evidence="1">
    <location>
        <begin position="47"/>
        <end position="57"/>
    </location>
</feature>
<dbReference type="EMBL" id="KC740726">
    <property type="protein sequence ID" value="AGM32550.1"/>
    <property type="molecule type" value="mRNA"/>
</dbReference>
<proteinExistence type="evidence at transcript level"/>
<protein>
    <submittedName>
        <fullName evidence="2">Uncharacterized protein</fullName>
    </submittedName>
</protein>